<feature type="compositionally biased region" description="Basic and acidic residues" evidence="1">
    <location>
        <begin position="7"/>
        <end position="16"/>
    </location>
</feature>
<reference evidence="2" key="1">
    <citation type="submission" date="2020-06" db="EMBL/GenBank/DDBJ databases">
        <authorList>
            <person name="Li T."/>
            <person name="Hu X."/>
            <person name="Zhang T."/>
            <person name="Song X."/>
            <person name="Zhang H."/>
            <person name="Dai N."/>
            <person name="Sheng W."/>
            <person name="Hou X."/>
            <person name="Wei L."/>
        </authorList>
    </citation>
    <scope>NUCLEOTIDE SEQUENCE</scope>
    <source>
        <strain evidence="2">KEN1</strain>
        <tissue evidence="2">Leaf</tissue>
    </source>
</reference>
<evidence type="ECO:0000313" key="2">
    <source>
        <dbReference type="EMBL" id="KAL0416910.1"/>
    </source>
</evidence>
<feature type="region of interest" description="Disordered" evidence="1">
    <location>
        <begin position="1"/>
        <end position="111"/>
    </location>
</feature>
<protein>
    <submittedName>
        <fullName evidence="2">Uncharacterized protein</fullName>
    </submittedName>
</protein>
<evidence type="ECO:0000256" key="1">
    <source>
        <dbReference type="SAM" id="MobiDB-lite"/>
    </source>
</evidence>
<gene>
    <name evidence="2" type="ORF">Slati_3522900</name>
</gene>
<reference evidence="2" key="2">
    <citation type="journal article" date="2024" name="Plant">
        <title>Genomic evolution and insights into agronomic trait innovations of Sesamum species.</title>
        <authorList>
            <person name="Miao H."/>
            <person name="Wang L."/>
            <person name="Qu L."/>
            <person name="Liu H."/>
            <person name="Sun Y."/>
            <person name="Le M."/>
            <person name="Wang Q."/>
            <person name="Wei S."/>
            <person name="Zheng Y."/>
            <person name="Lin W."/>
            <person name="Duan Y."/>
            <person name="Cao H."/>
            <person name="Xiong S."/>
            <person name="Wang X."/>
            <person name="Wei L."/>
            <person name="Li C."/>
            <person name="Ma Q."/>
            <person name="Ju M."/>
            <person name="Zhao R."/>
            <person name="Li G."/>
            <person name="Mu C."/>
            <person name="Tian Q."/>
            <person name="Mei H."/>
            <person name="Zhang T."/>
            <person name="Gao T."/>
            <person name="Zhang H."/>
        </authorList>
    </citation>
    <scope>NUCLEOTIDE SEQUENCE</scope>
    <source>
        <strain evidence="2">KEN1</strain>
    </source>
</reference>
<proteinExistence type="predicted"/>
<accession>A0AAW2UL09</accession>
<dbReference type="AlphaFoldDB" id="A0AAW2UL09"/>
<feature type="compositionally biased region" description="Basic and acidic residues" evidence="1">
    <location>
        <begin position="70"/>
        <end position="86"/>
    </location>
</feature>
<dbReference type="EMBL" id="JACGWN010000012">
    <property type="protein sequence ID" value="KAL0416910.1"/>
    <property type="molecule type" value="Genomic_DNA"/>
</dbReference>
<organism evidence="2">
    <name type="scientific">Sesamum latifolium</name>
    <dbReference type="NCBI Taxonomy" id="2727402"/>
    <lineage>
        <taxon>Eukaryota</taxon>
        <taxon>Viridiplantae</taxon>
        <taxon>Streptophyta</taxon>
        <taxon>Embryophyta</taxon>
        <taxon>Tracheophyta</taxon>
        <taxon>Spermatophyta</taxon>
        <taxon>Magnoliopsida</taxon>
        <taxon>eudicotyledons</taxon>
        <taxon>Gunneridae</taxon>
        <taxon>Pentapetalae</taxon>
        <taxon>asterids</taxon>
        <taxon>lamiids</taxon>
        <taxon>Lamiales</taxon>
        <taxon>Pedaliaceae</taxon>
        <taxon>Sesamum</taxon>
    </lineage>
</organism>
<comment type="caution">
    <text evidence="2">The sequence shown here is derived from an EMBL/GenBank/DDBJ whole genome shotgun (WGS) entry which is preliminary data.</text>
</comment>
<name>A0AAW2UL09_9LAMI</name>
<sequence>MSESETELMKPEKSNALDEYSDESDNAELSTGSQDSEENINKQEIHANEPPEERPEMVDKKQTNPPEQSNSREEEADGVRERRFLDLNELAPGSGFDDGPTSMRDEDTDDL</sequence>
<feature type="compositionally biased region" description="Basic and acidic residues" evidence="1">
    <location>
        <begin position="39"/>
        <end position="62"/>
    </location>
</feature>